<sequence length="229" mass="24782">MDLQRAVSLGQGPSFDSTWPATLVHQFENIVPDFPQNVAVKEVDGASLTYTQLAQKVDMIALELLHHKVNQGCRICVLQEASGDWVASMLAVLKVGAVYVPLDPSTPVQRLSLIAGDCKPAAILIHHSTQKQATELETPSGTPRINVSRLTKPSFDPIEIIAQADAPAIILYSSGSTGTPKGVELQHAALKHEFDLCAATYALEPSDVVREMARLGARFPRLLRNAGQR</sequence>
<dbReference type="OrthoDB" id="4444247at2759"/>
<dbReference type="GO" id="GO:0005737">
    <property type="term" value="C:cytoplasm"/>
    <property type="evidence" value="ECO:0007669"/>
    <property type="project" value="TreeGrafter"/>
</dbReference>
<dbReference type="Proteomes" id="UP000326877">
    <property type="component" value="Unassembled WGS sequence"/>
</dbReference>
<dbReference type="Gene3D" id="3.40.50.12780">
    <property type="entry name" value="N-terminal domain of ligase-like"/>
    <property type="match status" value="1"/>
</dbReference>
<dbReference type="PANTHER" id="PTHR45527">
    <property type="entry name" value="NONRIBOSOMAL PEPTIDE SYNTHETASE"/>
    <property type="match status" value="1"/>
</dbReference>
<dbReference type="InterPro" id="IPR020845">
    <property type="entry name" value="AMP-binding_CS"/>
</dbReference>
<evidence type="ECO:0000256" key="3">
    <source>
        <dbReference type="ARBA" id="ARBA00029454"/>
    </source>
</evidence>
<dbReference type="PROSITE" id="PS00455">
    <property type="entry name" value="AMP_BINDING"/>
    <property type="match status" value="1"/>
</dbReference>
<feature type="domain" description="AMP-dependent synthetase/ligase" evidence="4">
    <location>
        <begin position="30"/>
        <end position="209"/>
    </location>
</feature>
<proteinExistence type="inferred from homology"/>
<dbReference type="AlphaFoldDB" id="A0A5N7CDX7"/>
<evidence type="ECO:0000313" key="5">
    <source>
        <dbReference type="EMBL" id="KAE8392324.1"/>
    </source>
</evidence>
<dbReference type="InterPro" id="IPR000873">
    <property type="entry name" value="AMP-dep_synth/lig_dom"/>
</dbReference>
<evidence type="ECO:0000256" key="1">
    <source>
        <dbReference type="ARBA" id="ARBA00022450"/>
    </source>
</evidence>
<dbReference type="Pfam" id="PF00501">
    <property type="entry name" value="AMP-binding"/>
    <property type="match status" value="1"/>
</dbReference>
<protein>
    <recommendedName>
        <fullName evidence="4">AMP-dependent synthetase/ligase domain-containing protein</fullName>
    </recommendedName>
</protein>
<gene>
    <name evidence="5" type="ORF">BDV23DRAFT_181724</name>
</gene>
<dbReference type="EMBL" id="ML735238">
    <property type="protein sequence ID" value="KAE8392324.1"/>
    <property type="molecule type" value="Genomic_DNA"/>
</dbReference>
<dbReference type="GO" id="GO:0031177">
    <property type="term" value="F:phosphopantetheine binding"/>
    <property type="evidence" value="ECO:0007669"/>
    <property type="project" value="TreeGrafter"/>
</dbReference>
<organism evidence="5">
    <name type="scientific">Petromyces alliaceus</name>
    <name type="common">Aspergillus alliaceus</name>
    <dbReference type="NCBI Taxonomy" id="209559"/>
    <lineage>
        <taxon>Eukaryota</taxon>
        <taxon>Fungi</taxon>
        <taxon>Dikarya</taxon>
        <taxon>Ascomycota</taxon>
        <taxon>Pezizomycotina</taxon>
        <taxon>Eurotiomycetes</taxon>
        <taxon>Eurotiomycetidae</taxon>
        <taxon>Eurotiales</taxon>
        <taxon>Aspergillaceae</taxon>
        <taxon>Aspergillus</taxon>
        <taxon>Aspergillus subgen. Circumdati</taxon>
    </lineage>
</organism>
<dbReference type="InterPro" id="IPR042099">
    <property type="entry name" value="ANL_N_sf"/>
</dbReference>
<keyword evidence="2" id="KW-0597">Phosphoprotein</keyword>
<dbReference type="GO" id="GO:0044550">
    <property type="term" value="P:secondary metabolite biosynthetic process"/>
    <property type="evidence" value="ECO:0007669"/>
    <property type="project" value="TreeGrafter"/>
</dbReference>
<dbReference type="PANTHER" id="PTHR45527:SF1">
    <property type="entry name" value="FATTY ACID SYNTHASE"/>
    <property type="match status" value="1"/>
</dbReference>
<evidence type="ECO:0000259" key="4">
    <source>
        <dbReference type="Pfam" id="PF00501"/>
    </source>
</evidence>
<reference evidence="5" key="1">
    <citation type="submission" date="2019-04" db="EMBL/GenBank/DDBJ databases">
        <title>Friends and foes A comparative genomics studyof 23 Aspergillus species from section Flavi.</title>
        <authorList>
            <consortium name="DOE Joint Genome Institute"/>
            <person name="Kjaerbolling I."/>
            <person name="Vesth T."/>
            <person name="Frisvad J.C."/>
            <person name="Nybo J.L."/>
            <person name="Theobald S."/>
            <person name="Kildgaard S."/>
            <person name="Isbrandt T."/>
            <person name="Kuo A."/>
            <person name="Sato A."/>
            <person name="Lyhne E.K."/>
            <person name="Kogle M.E."/>
            <person name="Wiebenga A."/>
            <person name="Kun R.S."/>
            <person name="Lubbers R.J."/>
            <person name="Makela M.R."/>
            <person name="Barry K."/>
            <person name="Chovatia M."/>
            <person name="Clum A."/>
            <person name="Daum C."/>
            <person name="Haridas S."/>
            <person name="He G."/>
            <person name="LaButti K."/>
            <person name="Lipzen A."/>
            <person name="Mondo S."/>
            <person name="Riley R."/>
            <person name="Salamov A."/>
            <person name="Simmons B.A."/>
            <person name="Magnuson J.K."/>
            <person name="Henrissat B."/>
            <person name="Mortensen U.H."/>
            <person name="Larsen T.O."/>
            <person name="Devries R.P."/>
            <person name="Grigoriev I.V."/>
            <person name="Machida M."/>
            <person name="Baker S.E."/>
            <person name="Andersen M.R."/>
        </authorList>
    </citation>
    <scope>NUCLEOTIDE SEQUENCE [LARGE SCALE GENOMIC DNA]</scope>
    <source>
        <strain evidence="5">IBT 14317</strain>
    </source>
</reference>
<comment type="similarity">
    <text evidence="3">Belongs to the NRP synthetase family.</text>
</comment>
<name>A0A5N7CDX7_PETAA</name>
<dbReference type="SUPFAM" id="SSF56801">
    <property type="entry name" value="Acetyl-CoA synthetase-like"/>
    <property type="match status" value="1"/>
</dbReference>
<accession>A0A5N7CDX7</accession>
<evidence type="ECO:0000256" key="2">
    <source>
        <dbReference type="ARBA" id="ARBA00022553"/>
    </source>
</evidence>
<dbReference type="GO" id="GO:0043041">
    <property type="term" value="P:amino acid activation for nonribosomal peptide biosynthetic process"/>
    <property type="evidence" value="ECO:0007669"/>
    <property type="project" value="TreeGrafter"/>
</dbReference>
<keyword evidence="1" id="KW-0596">Phosphopantetheine</keyword>